<comment type="caution">
    <text evidence="1">The sequence shown here is derived from an EMBL/GenBank/DDBJ whole genome shotgun (WGS) entry which is preliminary data.</text>
</comment>
<name>A0A521G4M1_9BACT</name>
<evidence type="ECO:0000313" key="2">
    <source>
        <dbReference type="Proteomes" id="UP000316238"/>
    </source>
</evidence>
<proteinExistence type="predicted"/>
<accession>A0A521G4M1</accession>
<sequence>MESLDQCVVLLSQQLDEFHEEQGKLRHRWEMAKTEWDDPVSQEFAGNVMMPLFDQVRLVQREMDNLLHVFEQIRRNAR</sequence>
<organism evidence="1 2">
    <name type="scientific">Candidatus Electronema aureum</name>
    <dbReference type="NCBI Taxonomy" id="2005002"/>
    <lineage>
        <taxon>Bacteria</taxon>
        <taxon>Pseudomonadati</taxon>
        <taxon>Thermodesulfobacteriota</taxon>
        <taxon>Desulfobulbia</taxon>
        <taxon>Desulfobulbales</taxon>
        <taxon>Desulfobulbaceae</taxon>
        <taxon>Candidatus Electronema</taxon>
    </lineage>
</organism>
<reference evidence="1" key="1">
    <citation type="submission" date="2017-07" db="EMBL/GenBank/DDBJ databases">
        <title>The cable genome - Insights into the physiology and evolution of filamentous bacteria capable of sulfide oxidation via long distance electron transfer.</title>
        <authorList>
            <person name="Thorup C."/>
            <person name="Bjerg J.T."/>
            <person name="Schreiber L."/>
            <person name="Nielsen L.P."/>
            <person name="Kjeldsen K.U."/>
            <person name="Boesen T."/>
            <person name="Boggild A."/>
            <person name="Meysman F."/>
            <person name="Geelhoed J."/>
            <person name="Schramm A."/>
        </authorList>
    </citation>
    <scope>NUCLEOTIDE SEQUENCE [LARGE SCALE GENOMIC DNA]</scope>
    <source>
        <strain evidence="1">GS</strain>
    </source>
</reference>
<gene>
    <name evidence="1" type="ORF">CDV28_10294</name>
</gene>
<dbReference type="Proteomes" id="UP000316238">
    <property type="component" value="Unassembled WGS sequence"/>
</dbReference>
<protein>
    <submittedName>
        <fullName evidence="1">Uncharacterized protein</fullName>
    </submittedName>
</protein>
<dbReference type="EMBL" id="NQJD01000002">
    <property type="protein sequence ID" value="TAA75972.1"/>
    <property type="molecule type" value="Genomic_DNA"/>
</dbReference>
<keyword evidence="2" id="KW-1185">Reference proteome</keyword>
<dbReference type="AlphaFoldDB" id="A0A521G4M1"/>
<evidence type="ECO:0000313" key="1">
    <source>
        <dbReference type="EMBL" id="TAA75972.1"/>
    </source>
</evidence>